<dbReference type="InterPro" id="IPR026057">
    <property type="entry name" value="TBL_C"/>
</dbReference>
<proteinExistence type="inferred from homology"/>
<sequence>MLSRNAFLVDIVNGKHGRVLKLNSIGGGQLWKGVDVLIFDTWHWWLHTGRKQ</sequence>
<dbReference type="Proteomes" id="UP000593561">
    <property type="component" value="Unassembled WGS sequence"/>
</dbReference>
<evidence type="ECO:0000313" key="3">
    <source>
        <dbReference type="EMBL" id="MBA0614426.1"/>
    </source>
</evidence>
<gene>
    <name evidence="3" type="ORF">Godav_014725</name>
</gene>
<feature type="non-terminal residue" evidence="3">
    <location>
        <position position="52"/>
    </location>
</feature>
<feature type="domain" description="Trichome birefringence-like C-terminal" evidence="2">
    <location>
        <begin position="3"/>
        <end position="49"/>
    </location>
</feature>
<comment type="caution">
    <text evidence="3">The sequence shown here is derived from an EMBL/GenBank/DDBJ whole genome shotgun (WGS) entry which is preliminary data.</text>
</comment>
<dbReference type="Pfam" id="PF13839">
    <property type="entry name" value="PC-Esterase"/>
    <property type="match status" value="1"/>
</dbReference>
<organism evidence="3 4">
    <name type="scientific">Gossypium davidsonii</name>
    <name type="common">Davidson's cotton</name>
    <name type="synonym">Gossypium klotzschianum subsp. davidsonii</name>
    <dbReference type="NCBI Taxonomy" id="34287"/>
    <lineage>
        <taxon>Eukaryota</taxon>
        <taxon>Viridiplantae</taxon>
        <taxon>Streptophyta</taxon>
        <taxon>Embryophyta</taxon>
        <taxon>Tracheophyta</taxon>
        <taxon>Spermatophyta</taxon>
        <taxon>Magnoliopsida</taxon>
        <taxon>eudicotyledons</taxon>
        <taxon>Gunneridae</taxon>
        <taxon>Pentapetalae</taxon>
        <taxon>rosids</taxon>
        <taxon>malvids</taxon>
        <taxon>Malvales</taxon>
        <taxon>Malvaceae</taxon>
        <taxon>Malvoideae</taxon>
        <taxon>Gossypium</taxon>
    </lineage>
</organism>
<comment type="similarity">
    <text evidence="1">Belongs to the PC-esterase family. TBL subfamily.</text>
</comment>
<name>A0A7J8RM35_GOSDV</name>
<dbReference type="AlphaFoldDB" id="A0A7J8RM35"/>
<dbReference type="EMBL" id="JABFAC010000006">
    <property type="protein sequence ID" value="MBA0614426.1"/>
    <property type="molecule type" value="Genomic_DNA"/>
</dbReference>
<protein>
    <recommendedName>
        <fullName evidence="2">Trichome birefringence-like C-terminal domain-containing protein</fullName>
    </recommendedName>
</protein>
<evidence type="ECO:0000256" key="1">
    <source>
        <dbReference type="ARBA" id="ARBA00007727"/>
    </source>
</evidence>
<keyword evidence="4" id="KW-1185">Reference proteome</keyword>
<dbReference type="GO" id="GO:0016740">
    <property type="term" value="F:transferase activity"/>
    <property type="evidence" value="ECO:0007669"/>
    <property type="project" value="InterPro"/>
</dbReference>
<evidence type="ECO:0000259" key="2">
    <source>
        <dbReference type="Pfam" id="PF13839"/>
    </source>
</evidence>
<accession>A0A7J8RM35</accession>
<evidence type="ECO:0000313" key="4">
    <source>
        <dbReference type="Proteomes" id="UP000593561"/>
    </source>
</evidence>
<reference evidence="3 4" key="1">
    <citation type="journal article" date="2019" name="Genome Biol. Evol.">
        <title>Insights into the evolution of the New World diploid cottons (Gossypium, subgenus Houzingenia) based on genome sequencing.</title>
        <authorList>
            <person name="Grover C.E."/>
            <person name="Arick M.A. 2nd"/>
            <person name="Thrash A."/>
            <person name="Conover J.L."/>
            <person name="Sanders W.S."/>
            <person name="Peterson D.G."/>
            <person name="Frelichowski J.E."/>
            <person name="Scheffler J.A."/>
            <person name="Scheffler B.E."/>
            <person name="Wendel J.F."/>
        </authorList>
    </citation>
    <scope>NUCLEOTIDE SEQUENCE [LARGE SCALE GENOMIC DNA]</scope>
    <source>
        <strain evidence="3">27</strain>
        <tissue evidence="3">Leaf</tissue>
    </source>
</reference>